<name>A0ABQ5QIW7_9BACT</name>
<dbReference type="Gene3D" id="2.60.40.10">
    <property type="entry name" value="Immunoglobulins"/>
    <property type="match status" value="1"/>
</dbReference>
<protein>
    <submittedName>
        <fullName evidence="6">Histidine kinase</fullName>
    </submittedName>
</protein>
<dbReference type="Pfam" id="PF02518">
    <property type="entry name" value="HATPase_c"/>
    <property type="match status" value="1"/>
</dbReference>
<dbReference type="Pfam" id="PF07495">
    <property type="entry name" value="Y_Y_Y"/>
    <property type="match status" value="1"/>
</dbReference>
<keyword evidence="1" id="KW-0808">Transferase</keyword>
<evidence type="ECO:0000256" key="2">
    <source>
        <dbReference type="ARBA" id="ARBA00022777"/>
    </source>
</evidence>
<evidence type="ECO:0000256" key="1">
    <source>
        <dbReference type="ARBA" id="ARBA00022679"/>
    </source>
</evidence>
<feature type="transmembrane region" description="Helical" evidence="4">
    <location>
        <begin position="753"/>
        <end position="772"/>
    </location>
</feature>
<dbReference type="InterPro" id="IPR050482">
    <property type="entry name" value="Sensor_HK_TwoCompSys"/>
</dbReference>
<dbReference type="Pfam" id="PF07494">
    <property type="entry name" value="Reg_prop"/>
    <property type="match status" value="1"/>
</dbReference>
<dbReference type="InterPro" id="IPR011712">
    <property type="entry name" value="Sig_transdc_His_kin_sub3_dim/P"/>
</dbReference>
<dbReference type="PROSITE" id="PS50109">
    <property type="entry name" value="HIS_KIN"/>
    <property type="match status" value="1"/>
</dbReference>
<dbReference type="GO" id="GO:0016301">
    <property type="term" value="F:kinase activity"/>
    <property type="evidence" value="ECO:0007669"/>
    <property type="project" value="UniProtKB-KW"/>
</dbReference>
<comment type="caution">
    <text evidence="6">The sequence shown here is derived from an EMBL/GenBank/DDBJ whole genome shotgun (WGS) entry which is preliminary data.</text>
</comment>
<dbReference type="InterPro" id="IPR011123">
    <property type="entry name" value="Y_Y_Y"/>
</dbReference>
<evidence type="ECO:0000259" key="5">
    <source>
        <dbReference type="PROSITE" id="PS50109"/>
    </source>
</evidence>
<gene>
    <name evidence="6" type="ORF">GETHLI_30080</name>
</gene>
<dbReference type="CDD" id="cd16917">
    <property type="entry name" value="HATPase_UhpB-NarQ-NarX-like"/>
    <property type="match status" value="1"/>
</dbReference>
<dbReference type="Pfam" id="PF07730">
    <property type="entry name" value="HisKA_3"/>
    <property type="match status" value="1"/>
</dbReference>
<dbReference type="InterPro" id="IPR003594">
    <property type="entry name" value="HATPase_dom"/>
</dbReference>
<dbReference type="InterPro" id="IPR036890">
    <property type="entry name" value="HATPase_C_sf"/>
</dbReference>
<keyword evidence="7" id="KW-1185">Reference proteome</keyword>
<keyword evidence="4" id="KW-1133">Transmembrane helix</keyword>
<keyword evidence="2 6" id="KW-0418">Kinase</keyword>
<dbReference type="PANTHER" id="PTHR24421">
    <property type="entry name" value="NITRATE/NITRITE SENSOR PROTEIN NARX-RELATED"/>
    <property type="match status" value="1"/>
</dbReference>
<dbReference type="InterPro" id="IPR005467">
    <property type="entry name" value="His_kinase_dom"/>
</dbReference>
<dbReference type="SMART" id="SM00387">
    <property type="entry name" value="HATPase_c"/>
    <property type="match status" value="1"/>
</dbReference>
<sequence length="989" mass="108258">MRARVASKRPSPWGFLRGLVIVLSWLGGSVTASALDPARPLATLAQHTWRSEDGLLQDTASALLESRDGFLWIGTGAGLVRFDGATFDHYSRLNLPGFEHNAVQGLAEGADGALWIGTSEPGLYRLVHGEIRVFGVAEGLPGHPILRLLRDRNGTLWAAPTEGPLLRFDGTRFQSVPSDAVHLRIRALATDADGTLWAGTAGSGLWRLREGRLVLAALTAADITAVETPKEGGILVGTRSQGLLTLSDGRLEPPAWARSLPRKAVSSLLLDREGSLWVGLEQGGLFRRNPEGRWEASPRGRAAPRTPLALLEDSSGALWSGSEERGLEVLFPVPFQAMPILGADPEEPARMVCQDTEGTVWCLTGNQSLGRVRDGRLERMRPANPGAPITSIWPRAAGGLWVGTQNGELHVLEQGRFRRFRPADGLSTDAILSLYEAPDQILWVATSRRGLLKLAPGAAPLLFPAVSGVLALAGGGPDPLYLASRTQGLGLLEEGQIRWLGRAEGLGSSGVLSLHLDRNGSLWIGTVDGLRRYGNGQFQTFGEGLGPLRLAIHAILEDTAHRLWLSTVQGVYQIPRDVLLNGLDQPGAMPAVVFDHHDGMPSRETAGGAQPAAWLVREGDLYFPTTRGLARLDGRAAAPQGPPLRLHFLKAESDETVLPDLRPIRVPAGTHRFEVYYTATSLTRADKVRFRYRLEGWERTWNDVGDRRFSAYSNLPPGSYRFVLQAWRLDEAGSAQEGAIDVIVQPFLYQRPVFWVLCGLVILAFGGWLHHLRLQQLEARSAVLSERNRMAREIHDHLAQGFTGVLLQLEAAEAKLARLQGDATPVLTRIEHARNLAVSSLQEARRSVMALRPRKPEGTDLLGAIRLLSDRLLAGTDIQVELAVTGQPRRLRERLEEELLRMAQELLTNALRHGKARWVRAVLQFEPHQVSLSVEDDGKGFDPSADVAGYGMRSIREGIKQLRGRLDIDTSQGLGSRITITLPTRRWRP</sequence>
<dbReference type="InterPro" id="IPR013783">
    <property type="entry name" value="Ig-like_fold"/>
</dbReference>
<organism evidence="6 7">
    <name type="scientific">Geothrix limicola</name>
    <dbReference type="NCBI Taxonomy" id="2927978"/>
    <lineage>
        <taxon>Bacteria</taxon>
        <taxon>Pseudomonadati</taxon>
        <taxon>Acidobacteriota</taxon>
        <taxon>Holophagae</taxon>
        <taxon>Holophagales</taxon>
        <taxon>Holophagaceae</taxon>
        <taxon>Geothrix</taxon>
    </lineage>
</organism>
<dbReference type="EMBL" id="BSDE01000006">
    <property type="protein sequence ID" value="GLH74506.1"/>
    <property type="molecule type" value="Genomic_DNA"/>
</dbReference>
<dbReference type="Gene3D" id="2.130.10.10">
    <property type="entry name" value="YVTN repeat-like/Quinoprotein amine dehydrogenase"/>
    <property type="match status" value="3"/>
</dbReference>
<dbReference type="Proteomes" id="UP001165069">
    <property type="component" value="Unassembled WGS sequence"/>
</dbReference>
<evidence type="ECO:0000313" key="6">
    <source>
        <dbReference type="EMBL" id="GLH74506.1"/>
    </source>
</evidence>
<keyword evidence="4" id="KW-0472">Membrane</keyword>
<dbReference type="PANTHER" id="PTHR24421:SF62">
    <property type="entry name" value="SENSORY TRANSDUCTION HISTIDINE KINASE"/>
    <property type="match status" value="1"/>
</dbReference>
<keyword evidence="4" id="KW-0812">Transmembrane</keyword>
<keyword evidence="3" id="KW-0902">Two-component regulatory system</keyword>
<dbReference type="Gene3D" id="3.30.565.10">
    <property type="entry name" value="Histidine kinase-like ATPase, C-terminal domain"/>
    <property type="match status" value="1"/>
</dbReference>
<dbReference type="SUPFAM" id="SSF55874">
    <property type="entry name" value="ATPase domain of HSP90 chaperone/DNA topoisomerase II/histidine kinase"/>
    <property type="match status" value="1"/>
</dbReference>
<reference evidence="6 7" key="1">
    <citation type="journal article" date="2023" name="Antonie Van Leeuwenhoek">
        <title>Mesoterricola silvestris gen. nov., sp. nov., Mesoterricola sediminis sp. nov., Geothrix oryzae sp. nov., Geothrix edaphica sp. nov., Geothrix rubra sp. nov., and Geothrix limicola sp. nov., six novel members of Acidobacteriota isolated from soils.</title>
        <authorList>
            <person name="Itoh H."/>
            <person name="Sugisawa Y."/>
            <person name="Mise K."/>
            <person name="Xu Z."/>
            <person name="Kuniyasu M."/>
            <person name="Ushijima N."/>
            <person name="Kawano K."/>
            <person name="Kobayashi E."/>
            <person name="Shiratori Y."/>
            <person name="Masuda Y."/>
            <person name="Senoo K."/>
        </authorList>
    </citation>
    <scope>NUCLEOTIDE SEQUENCE [LARGE SCALE GENOMIC DNA]</scope>
    <source>
        <strain evidence="6 7">Red804</strain>
    </source>
</reference>
<dbReference type="RefSeq" id="WP_285576867.1">
    <property type="nucleotide sequence ID" value="NZ_BSDE01000006.1"/>
</dbReference>
<dbReference type="InterPro" id="IPR015943">
    <property type="entry name" value="WD40/YVTN_repeat-like_dom_sf"/>
</dbReference>
<accession>A0ABQ5QIW7</accession>
<evidence type="ECO:0000256" key="4">
    <source>
        <dbReference type="SAM" id="Phobius"/>
    </source>
</evidence>
<dbReference type="InterPro" id="IPR011110">
    <property type="entry name" value="Reg_prop"/>
</dbReference>
<evidence type="ECO:0000313" key="7">
    <source>
        <dbReference type="Proteomes" id="UP001165069"/>
    </source>
</evidence>
<feature type="domain" description="Histidine kinase" evidence="5">
    <location>
        <begin position="896"/>
        <end position="986"/>
    </location>
</feature>
<dbReference type="SUPFAM" id="SSF63829">
    <property type="entry name" value="Calcium-dependent phosphotriesterase"/>
    <property type="match status" value="2"/>
</dbReference>
<dbReference type="Gene3D" id="1.20.5.1930">
    <property type="match status" value="1"/>
</dbReference>
<evidence type="ECO:0000256" key="3">
    <source>
        <dbReference type="ARBA" id="ARBA00023012"/>
    </source>
</evidence>
<proteinExistence type="predicted"/>